<proteinExistence type="predicted"/>
<organism evidence="2 3">
    <name type="scientific">Salibacterium lacus</name>
    <dbReference type="NCBI Taxonomy" id="1898109"/>
    <lineage>
        <taxon>Bacteria</taxon>
        <taxon>Bacillati</taxon>
        <taxon>Bacillota</taxon>
        <taxon>Bacilli</taxon>
        <taxon>Bacillales</taxon>
        <taxon>Bacillaceae</taxon>
    </lineage>
</organism>
<dbReference type="EMBL" id="JBHUML010000002">
    <property type="protein sequence ID" value="MFD2704247.1"/>
    <property type="molecule type" value="Genomic_DNA"/>
</dbReference>
<feature type="domain" description="DUF4376" evidence="1">
    <location>
        <begin position="71"/>
        <end position="178"/>
    </location>
</feature>
<evidence type="ECO:0000259" key="1">
    <source>
        <dbReference type="Pfam" id="PF14301"/>
    </source>
</evidence>
<dbReference type="Pfam" id="PF14301">
    <property type="entry name" value="DUF4376"/>
    <property type="match status" value="1"/>
</dbReference>
<dbReference type="Proteomes" id="UP001597520">
    <property type="component" value="Unassembled WGS sequence"/>
</dbReference>
<sequence>MIIKSNKSFELNSAFPDSDWYNEGNYIIDETNQENQDLIQKIKEHAPYMDLILENDEIIDIKPTEKPIKPVKNRKIKELSSKCKESIVYNFVASNGNGYRLTIEDQLNMQGQKSELDDDGTIEEVDWMTIDDSNVTHTRDEWLTIYKEAFQHKNDSIFKNKQLRDQVRVCETKEEVEAVEW</sequence>
<comment type="caution">
    <text evidence="2">The sequence shown here is derived from an EMBL/GenBank/DDBJ whole genome shotgun (WGS) entry which is preliminary data.</text>
</comment>
<evidence type="ECO:0000313" key="3">
    <source>
        <dbReference type="Proteomes" id="UP001597520"/>
    </source>
</evidence>
<keyword evidence="3" id="KW-1185">Reference proteome</keyword>
<gene>
    <name evidence="2" type="ORF">ACFSUB_02105</name>
</gene>
<reference evidence="3" key="1">
    <citation type="journal article" date="2019" name="Int. J. Syst. Evol. Microbiol.">
        <title>The Global Catalogue of Microorganisms (GCM) 10K type strain sequencing project: providing services to taxonomists for standard genome sequencing and annotation.</title>
        <authorList>
            <consortium name="The Broad Institute Genomics Platform"/>
            <consortium name="The Broad Institute Genome Sequencing Center for Infectious Disease"/>
            <person name="Wu L."/>
            <person name="Ma J."/>
        </authorList>
    </citation>
    <scope>NUCLEOTIDE SEQUENCE [LARGE SCALE GENOMIC DNA]</scope>
    <source>
        <strain evidence="3">KCTC 33792</strain>
    </source>
</reference>
<accession>A0ABW5SWX1</accession>
<dbReference type="InterPro" id="IPR025484">
    <property type="entry name" value="DUF4376"/>
</dbReference>
<protein>
    <recommendedName>
        <fullName evidence="1">DUF4376 domain-containing protein</fullName>
    </recommendedName>
</protein>
<dbReference type="RefSeq" id="WP_380711535.1">
    <property type="nucleotide sequence ID" value="NZ_JBHUML010000002.1"/>
</dbReference>
<name>A0ABW5SWX1_9BACI</name>
<evidence type="ECO:0000313" key="2">
    <source>
        <dbReference type="EMBL" id="MFD2704247.1"/>
    </source>
</evidence>